<dbReference type="InterPro" id="IPR001647">
    <property type="entry name" value="HTH_TetR"/>
</dbReference>
<dbReference type="PANTHER" id="PTHR43479">
    <property type="entry name" value="ACREF/ENVCD OPERON REPRESSOR-RELATED"/>
    <property type="match status" value="1"/>
</dbReference>
<dbReference type="Proteomes" id="UP001163203">
    <property type="component" value="Chromosome"/>
</dbReference>
<dbReference type="PROSITE" id="PS50977">
    <property type="entry name" value="HTH_TETR_2"/>
    <property type="match status" value="1"/>
</dbReference>
<dbReference type="EMBL" id="CP113836">
    <property type="protein sequence ID" value="WAL65462.1"/>
    <property type="molecule type" value="Genomic_DNA"/>
</dbReference>
<dbReference type="Pfam" id="PF00440">
    <property type="entry name" value="TetR_N"/>
    <property type="match status" value="1"/>
</dbReference>
<name>A0ABY7AZJ9_9PSEU</name>
<keyword evidence="1 2" id="KW-0238">DNA-binding</keyword>
<gene>
    <name evidence="4" type="ORF">ORV05_32000</name>
</gene>
<proteinExistence type="predicted"/>
<evidence type="ECO:0000313" key="5">
    <source>
        <dbReference type="Proteomes" id="UP001163203"/>
    </source>
</evidence>
<evidence type="ECO:0000313" key="4">
    <source>
        <dbReference type="EMBL" id="WAL65462.1"/>
    </source>
</evidence>
<protein>
    <submittedName>
        <fullName evidence="4">TetR/AcrR family transcriptional regulator</fullName>
    </submittedName>
</protein>
<dbReference type="RefSeq" id="WP_268755616.1">
    <property type="nucleotide sequence ID" value="NZ_CP113836.1"/>
</dbReference>
<sequence>MDGIVDRRVRRTRQALRRAALDVVRERGFQAARVSDIAERADVNRGTFYAHYADKFALADDLVRVEFHRRITGRMRWTADPAGDVVRQLTLLLWEASRTGHSCWRDVNVLRPRIHQVVRGEMGRSLRQRYEPVSAHLVGSTIVGTVCWWRESGLADVTGAQAADHVTELVLHGVKPL</sequence>
<dbReference type="InterPro" id="IPR050624">
    <property type="entry name" value="HTH-type_Tx_Regulator"/>
</dbReference>
<dbReference type="InterPro" id="IPR009057">
    <property type="entry name" value="Homeodomain-like_sf"/>
</dbReference>
<feature type="DNA-binding region" description="H-T-H motif" evidence="2">
    <location>
        <begin position="33"/>
        <end position="52"/>
    </location>
</feature>
<feature type="domain" description="HTH tetR-type" evidence="3">
    <location>
        <begin position="10"/>
        <end position="70"/>
    </location>
</feature>
<dbReference type="Gene3D" id="1.10.357.10">
    <property type="entry name" value="Tetracycline Repressor, domain 2"/>
    <property type="match status" value="1"/>
</dbReference>
<accession>A0ABY7AZJ9</accession>
<reference evidence="4" key="1">
    <citation type="submission" date="2022-11" db="EMBL/GenBank/DDBJ databases">
        <authorList>
            <person name="Mo P."/>
        </authorList>
    </citation>
    <scope>NUCLEOTIDE SEQUENCE</scope>
    <source>
        <strain evidence="4">HUAS 11-8</strain>
    </source>
</reference>
<dbReference type="PANTHER" id="PTHR43479:SF7">
    <property type="entry name" value="TETR-FAMILY TRANSCRIPTIONAL REGULATOR"/>
    <property type="match status" value="1"/>
</dbReference>
<dbReference type="SUPFAM" id="SSF46689">
    <property type="entry name" value="Homeodomain-like"/>
    <property type="match status" value="1"/>
</dbReference>
<evidence type="ECO:0000256" key="1">
    <source>
        <dbReference type="ARBA" id="ARBA00023125"/>
    </source>
</evidence>
<evidence type="ECO:0000259" key="3">
    <source>
        <dbReference type="PROSITE" id="PS50977"/>
    </source>
</evidence>
<evidence type="ECO:0000256" key="2">
    <source>
        <dbReference type="PROSITE-ProRule" id="PRU00335"/>
    </source>
</evidence>
<keyword evidence="5" id="KW-1185">Reference proteome</keyword>
<dbReference type="PRINTS" id="PR00455">
    <property type="entry name" value="HTHTETR"/>
</dbReference>
<organism evidence="4 5">
    <name type="scientific">Amycolatopsis cynarae</name>
    <dbReference type="NCBI Taxonomy" id="2995223"/>
    <lineage>
        <taxon>Bacteria</taxon>
        <taxon>Bacillati</taxon>
        <taxon>Actinomycetota</taxon>
        <taxon>Actinomycetes</taxon>
        <taxon>Pseudonocardiales</taxon>
        <taxon>Pseudonocardiaceae</taxon>
        <taxon>Amycolatopsis</taxon>
    </lineage>
</organism>